<dbReference type="Proteomes" id="UP000235786">
    <property type="component" value="Unassembled WGS sequence"/>
</dbReference>
<protein>
    <submittedName>
        <fullName evidence="2">HET-domain-containing protein</fullName>
    </submittedName>
</protein>
<dbReference type="OrthoDB" id="5428863at2759"/>
<dbReference type="InterPro" id="IPR010730">
    <property type="entry name" value="HET"/>
</dbReference>
<sequence>IRLIDCYDRTIISSSQLTRYVALSYVWASTESLPDLAEDTTHTEKSVLPKVVSQAITDAMQVTKELGFRYLWVDKYCIDQENEQDKLEQIAQMDTIYRASDFTIIAAAGNDEHTGLPGVGSTTRTLQPNISWGELTVTSTMPHPHHVIKGSRYMTQGWTLQESILARRRLVFTADQVYFEC</sequence>
<feature type="non-terminal residue" evidence="2">
    <location>
        <position position="181"/>
    </location>
</feature>
<dbReference type="STRING" id="1149755.A0A2J6S1Q6"/>
<dbReference type="PANTHER" id="PTHR33112">
    <property type="entry name" value="DOMAIN PROTEIN, PUTATIVE-RELATED"/>
    <property type="match status" value="1"/>
</dbReference>
<dbReference type="Pfam" id="PF06985">
    <property type="entry name" value="HET"/>
    <property type="match status" value="1"/>
</dbReference>
<evidence type="ECO:0000259" key="1">
    <source>
        <dbReference type="Pfam" id="PF06985"/>
    </source>
</evidence>
<feature type="domain" description="Heterokaryon incompatibility" evidence="1">
    <location>
        <begin position="20"/>
        <end position="162"/>
    </location>
</feature>
<dbReference type="AlphaFoldDB" id="A0A2J6S1Q6"/>
<name>A0A2J6S1Q6_HYAVF</name>
<dbReference type="EMBL" id="KZ613941">
    <property type="protein sequence ID" value="PMD44706.1"/>
    <property type="molecule type" value="Genomic_DNA"/>
</dbReference>
<gene>
    <name evidence="2" type="ORF">L207DRAFT_382061</name>
</gene>
<organism evidence="2 3">
    <name type="scientific">Hyaloscypha variabilis (strain UAMH 11265 / GT02V1 / F)</name>
    <name type="common">Meliniomyces variabilis</name>
    <dbReference type="NCBI Taxonomy" id="1149755"/>
    <lineage>
        <taxon>Eukaryota</taxon>
        <taxon>Fungi</taxon>
        <taxon>Dikarya</taxon>
        <taxon>Ascomycota</taxon>
        <taxon>Pezizomycotina</taxon>
        <taxon>Leotiomycetes</taxon>
        <taxon>Helotiales</taxon>
        <taxon>Hyaloscyphaceae</taxon>
        <taxon>Hyaloscypha</taxon>
        <taxon>Hyaloscypha variabilis</taxon>
    </lineage>
</organism>
<feature type="non-terminal residue" evidence="2">
    <location>
        <position position="1"/>
    </location>
</feature>
<evidence type="ECO:0000313" key="2">
    <source>
        <dbReference type="EMBL" id="PMD44706.1"/>
    </source>
</evidence>
<proteinExistence type="predicted"/>
<reference evidence="2 3" key="1">
    <citation type="submission" date="2016-04" db="EMBL/GenBank/DDBJ databases">
        <title>A degradative enzymes factory behind the ericoid mycorrhizal symbiosis.</title>
        <authorList>
            <consortium name="DOE Joint Genome Institute"/>
            <person name="Martino E."/>
            <person name="Morin E."/>
            <person name="Grelet G."/>
            <person name="Kuo A."/>
            <person name="Kohler A."/>
            <person name="Daghino S."/>
            <person name="Barry K."/>
            <person name="Choi C."/>
            <person name="Cichocki N."/>
            <person name="Clum A."/>
            <person name="Copeland A."/>
            <person name="Hainaut M."/>
            <person name="Haridas S."/>
            <person name="Labutti K."/>
            <person name="Lindquist E."/>
            <person name="Lipzen A."/>
            <person name="Khouja H.-R."/>
            <person name="Murat C."/>
            <person name="Ohm R."/>
            <person name="Olson A."/>
            <person name="Spatafora J."/>
            <person name="Veneault-Fourrey C."/>
            <person name="Henrissat B."/>
            <person name="Grigoriev I."/>
            <person name="Martin F."/>
            <person name="Perotto S."/>
        </authorList>
    </citation>
    <scope>NUCLEOTIDE SEQUENCE [LARGE SCALE GENOMIC DNA]</scope>
    <source>
        <strain evidence="2 3">F</strain>
    </source>
</reference>
<evidence type="ECO:0000313" key="3">
    <source>
        <dbReference type="Proteomes" id="UP000235786"/>
    </source>
</evidence>
<accession>A0A2J6S1Q6</accession>
<dbReference type="PANTHER" id="PTHR33112:SF1">
    <property type="entry name" value="HETEROKARYON INCOMPATIBILITY DOMAIN-CONTAINING PROTEIN"/>
    <property type="match status" value="1"/>
</dbReference>
<keyword evidence="3" id="KW-1185">Reference proteome</keyword>